<feature type="domain" description="Alpha-L-rhamnosidase concanavalin-like" evidence="4">
    <location>
        <begin position="326"/>
        <end position="427"/>
    </location>
</feature>
<dbReference type="InterPro" id="IPR008928">
    <property type="entry name" value="6-hairpin_glycosidase_sf"/>
</dbReference>
<evidence type="ECO:0000259" key="4">
    <source>
        <dbReference type="Pfam" id="PF05592"/>
    </source>
</evidence>
<evidence type="ECO:0000259" key="6">
    <source>
        <dbReference type="Pfam" id="PF17389"/>
    </source>
</evidence>
<dbReference type="Gene3D" id="2.60.120.260">
    <property type="entry name" value="Galactose-binding domain-like"/>
    <property type="match status" value="2"/>
</dbReference>
<dbReference type="InterPro" id="IPR035396">
    <property type="entry name" value="Bac_rhamnosid6H"/>
</dbReference>
<dbReference type="GO" id="GO:0030596">
    <property type="term" value="F:alpha-L-rhamnosidase activity"/>
    <property type="evidence" value="ECO:0007669"/>
    <property type="project" value="UniProtKB-EC"/>
</dbReference>
<comment type="catalytic activity">
    <reaction evidence="1">
        <text>Hydrolysis of terminal non-reducing alpha-L-rhamnose residues in alpha-L-rhamnosides.</text>
        <dbReference type="EC" id="3.2.1.40"/>
    </reaction>
</comment>
<dbReference type="Pfam" id="PF17389">
    <property type="entry name" value="Bac_rhamnosid6H"/>
    <property type="match status" value="1"/>
</dbReference>
<evidence type="ECO:0000256" key="2">
    <source>
        <dbReference type="ARBA" id="ARBA00012652"/>
    </source>
</evidence>
<dbReference type="InterPro" id="IPR012341">
    <property type="entry name" value="6hp_glycosidase-like_sf"/>
</dbReference>
<dbReference type="Pfam" id="PF05592">
    <property type="entry name" value="Bac_rhamnosid"/>
    <property type="match status" value="1"/>
</dbReference>
<protein>
    <recommendedName>
        <fullName evidence="2">alpha-L-rhamnosidase</fullName>
        <ecNumber evidence="2">3.2.1.40</ecNumber>
    </recommendedName>
</protein>
<dbReference type="STRING" id="1531966.A0A0A1T3Y6"/>
<feature type="domain" description="Bacterial alpha-L-rhamnosidase N-terminal" evidence="5">
    <location>
        <begin position="147"/>
        <end position="316"/>
    </location>
</feature>
<evidence type="ECO:0000256" key="1">
    <source>
        <dbReference type="ARBA" id="ARBA00001445"/>
    </source>
</evidence>
<dbReference type="EC" id="3.2.1.40" evidence="2"/>
<keyword evidence="3" id="KW-0378">Hydrolase</keyword>
<dbReference type="SUPFAM" id="SSF48208">
    <property type="entry name" value="Six-hairpin glycosidases"/>
    <property type="match status" value="1"/>
</dbReference>
<dbReference type="InterPro" id="IPR013737">
    <property type="entry name" value="Bac_rhamnosid_N"/>
</dbReference>
<dbReference type="EMBL" id="CDHN01000001">
    <property type="protein sequence ID" value="CEJ80039.1"/>
    <property type="molecule type" value="Genomic_DNA"/>
</dbReference>
<dbReference type="PANTHER" id="PTHR33307:SF6">
    <property type="entry name" value="ALPHA-RHAMNOSIDASE (EUROFUNG)-RELATED"/>
    <property type="match status" value="1"/>
</dbReference>
<organism evidence="8 9">
    <name type="scientific">[Torrubiella] hemipterigena</name>
    <dbReference type="NCBI Taxonomy" id="1531966"/>
    <lineage>
        <taxon>Eukaryota</taxon>
        <taxon>Fungi</taxon>
        <taxon>Dikarya</taxon>
        <taxon>Ascomycota</taxon>
        <taxon>Pezizomycotina</taxon>
        <taxon>Sordariomycetes</taxon>
        <taxon>Hypocreomycetidae</taxon>
        <taxon>Hypocreales</taxon>
        <taxon>Clavicipitaceae</taxon>
        <taxon>Clavicipitaceae incertae sedis</taxon>
        <taxon>'Torrubiella' clade</taxon>
    </lineage>
</organism>
<dbReference type="AlphaFoldDB" id="A0A0A1T3Y6"/>
<dbReference type="Gene3D" id="2.60.420.10">
    <property type="entry name" value="Maltose phosphorylase, domain 3"/>
    <property type="match status" value="1"/>
</dbReference>
<evidence type="ECO:0000313" key="9">
    <source>
        <dbReference type="Proteomes" id="UP000039046"/>
    </source>
</evidence>
<dbReference type="Proteomes" id="UP000039046">
    <property type="component" value="Unassembled WGS sequence"/>
</dbReference>
<dbReference type="GO" id="GO:0005975">
    <property type="term" value="P:carbohydrate metabolic process"/>
    <property type="evidence" value="ECO:0007669"/>
    <property type="project" value="InterPro"/>
</dbReference>
<feature type="domain" description="Alpha-L-rhamnosidase six-hairpin glycosidase" evidence="6">
    <location>
        <begin position="431"/>
        <end position="780"/>
    </location>
</feature>
<dbReference type="Pfam" id="PF08531">
    <property type="entry name" value="Bac_rhamnosid_N"/>
    <property type="match status" value="1"/>
</dbReference>
<evidence type="ECO:0000259" key="7">
    <source>
        <dbReference type="Pfam" id="PF17390"/>
    </source>
</evidence>
<gene>
    <name evidence="8" type="ORF">VHEMI00245</name>
</gene>
<sequence>MAVSISKLSFEHHRSALGIGESAPRISWRFQGDAPNWEQSSYDIQVARTGKGATEPVIYSHNSSESLYVPWPDQELASMESAKVRARAHGKAGQSSTPWSDWVAVETGLLKPEDWSGATPIAAIRDYDINSPKRPIYFRKTFALNETITSARLYITALGLYEAEINGQRVGDAVLAPGWQSFNYRHVYDTYDVTHQVSKGENAIGIVAGEGWFSGRIAFDGRNWWGNNIGVQSLLRITTADGQVMTIPTDESWKSNVGPIVSSEIYDGELYDSRLEESTKGWSEAGFDERAWLAVGKLPPVKGSLVSPDGPPVRKLETHKYQQVLKSPSGKVILDFGQNLVGWLALKVQGPSGTNITIRHAEVLEHGELALKPLRSAKATDNIILHGNGPQTWEPKFTFHGFRYAEIDGWPADTPISQDAIQAMVVHSDLEQTGWFECSHELLNKFHSNVRWSMKGNFLTISTDCPQRDERLGWTGDAHAFGPTANFLYDTGGFWRGWHRDMWSEIQRNGAMKVPFFVPTVPPGSNDPGAAVWSDVSVAGPWDLFRFYGDKGMLQEQFAQGRAWIDHGLPRNADRLWDRSSFQFGDWLDPKAPPEQPDAATTPKHLVADAYLVRMTEILMLVAETLSDDVTASDYRAQRSQLVKEFQKAWMPAGNMTNQTQTAYALALHFGLYTDIDQRHAAANALRNIVAQNDYLVGTGFAGTPALGPALQDVGAAEDFYRMLLQTKVPSWLYQVVMNGTTTWERWDSMQPDGSINTGSMTSFNHYAFGAVADWIHTTIGGLAPAEPGWRTIKVEPIPGGSITSAETRYVSPYGAIELKWWVDDVGFHLNLSVPPNTRAVVKLPKSQETLRVGSGIHKFHQ</sequence>
<keyword evidence="9" id="KW-1185">Reference proteome</keyword>
<evidence type="ECO:0000313" key="8">
    <source>
        <dbReference type="EMBL" id="CEJ80039.1"/>
    </source>
</evidence>
<dbReference type="OrthoDB" id="10036721at2759"/>
<evidence type="ECO:0000256" key="3">
    <source>
        <dbReference type="ARBA" id="ARBA00022801"/>
    </source>
</evidence>
<proteinExistence type="predicted"/>
<dbReference type="Pfam" id="PF25788">
    <property type="entry name" value="Ig_Rha78A_N"/>
    <property type="match status" value="1"/>
</dbReference>
<dbReference type="Gene3D" id="1.50.10.10">
    <property type="match status" value="1"/>
</dbReference>
<dbReference type="InterPro" id="IPR016007">
    <property type="entry name" value="Alpha_rhamnosid"/>
</dbReference>
<feature type="domain" description="Alpha-L-rhamnosidase C-terminal" evidence="7">
    <location>
        <begin position="782"/>
        <end position="855"/>
    </location>
</feature>
<dbReference type="InterPro" id="IPR013783">
    <property type="entry name" value="Ig-like_fold"/>
</dbReference>
<reference evidence="8 9" key="1">
    <citation type="journal article" date="2015" name="Genome Announc.">
        <title>Draft Genome Sequence and Gene Annotation of the Entomopathogenic Fungus Verticillium hemipterigenum.</title>
        <authorList>
            <person name="Horn F."/>
            <person name="Habel A."/>
            <person name="Scharf D.H."/>
            <person name="Dworschak J."/>
            <person name="Brakhage A.A."/>
            <person name="Guthke R."/>
            <person name="Hertweck C."/>
            <person name="Linde J."/>
        </authorList>
    </citation>
    <scope>NUCLEOTIDE SEQUENCE [LARGE SCALE GENOMIC DNA]</scope>
</reference>
<name>A0A0A1T3Y6_9HYPO</name>
<accession>A0A0A1T3Y6</accession>
<evidence type="ECO:0000259" key="5">
    <source>
        <dbReference type="Pfam" id="PF08531"/>
    </source>
</evidence>
<dbReference type="Pfam" id="PF17390">
    <property type="entry name" value="Bac_rhamnosid_C"/>
    <property type="match status" value="1"/>
</dbReference>
<dbReference type="Gene3D" id="2.60.40.10">
    <property type="entry name" value="Immunoglobulins"/>
    <property type="match status" value="1"/>
</dbReference>
<dbReference type="PANTHER" id="PTHR33307">
    <property type="entry name" value="ALPHA-RHAMNOSIDASE (EUROFUNG)"/>
    <property type="match status" value="1"/>
</dbReference>
<dbReference type="PIRSF" id="PIRSF010631">
    <property type="entry name" value="A-rhamnsds"/>
    <property type="match status" value="1"/>
</dbReference>
<dbReference type="HOGENOM" id="CLU_002926_0_0_1"/>
<dbReference type="InterPro" id="IPR035398">
    <property type="entry name" value="Bac_rhamnosid_C"/>
</dbReference>
<dbReference type="InterPro" id="IPR008902">
    <property type="entry name" value="Rhamnosid_concanavalin"/>
</dbReference>